<evidence type="ECO:0000313" key="10">
    <source>
        <dbReference type="Proteomes" id="UP001046870"/>
    </source>
</evidence>
<dbReference type="PANTHER" id="PTHR13874:SF9">
    <property type="entry name" value="ENDOTHELIN-2"/>
    <property type="match status" value="1"/>
</dbReference>
<dbReference type="GO" id="GO:0003100">
    <property type="term" value="P:regulation of systemic arterial blood pressure by endothelin"/>
    <property type="evidence" value="ECO:0007669"/>
    <property type="project" value="TreeGrafter"/>
</dbReference>
<dbReference type="PANTHER" id="PTHR13874">
    <property type="entry name" value="ENDOTHELIN"/>
    <property type="match status" value="1"/>
</dbReference>
<dbReference type="InterPro" id="IPR020475">
    <property type="entry name" value="Endothelin"/>
</dbReference>
<keyword evidence="5" id="KW-0839">Vasoconstrictor</keyword>
<feature type="domain" description="Endothelin-like toxin" evidence="8">
    <location>
        <begin position="47"/>
        <end position="68"/>
    </location>
</feature>
<dbReference type="AlphaFoldDB" id="A0A9D3PI20"/>
<feature type="chain" id="PRO_5038866646" description="Endothelin-like toxin domain-containing protein" evidence="7">
    <location>
        <begin position="25"/>
        <end position="174"/>
    </location>
</feature>
<evidence type="ECO:0000259" key="8">
    <source>
        <dbReference type="SMART" id="SM00272"/>
    </source>
</evidence>
<gene>
    <name evidence="9" type="ORF">MATL_G00231310</name>
</gene>
<dbReference type="Pfam" id="PF00322">
    <property type="entry name" value="Endothelin"/>
    <property type="match status" value="1"/>
</dbReference>
<reference evidence="9" key="1">
    <citation type="submission" date="2021-01" db="EMBL/GenBank/DDBJ databases">
        <authorList>
            <person name="Zahm M."/>
            <person name="Roques C."/>
            <person name="Cabau C."/>
            <person name="Klopp C."/>
            <person name="Donnadieu C."/>
            <person name="Jouanno E."/>
            <person name="Lampietro C."/>
            <person name="Louis A."/>
            <person name="Herpin A."/>
            <person name="Echchiki A."/>
            <person name="Berthelot C."/>
            <person name="Parey E."/>
            <person name="Roest-Crollius H."/>
            <person name="Braasch I."/>
            <person name="Postlethwait J."/>
            <person name="Bobe J."/>
            <person name="Montfort J."/>
            <person name="Bouchez O."/>
            <person name="Begum T."/>
            <person name="Mejri S."/>
            <person name="Adams A."/>
            <person name="Chen W.-J."/>
            <person name="Guiguen Y."/>
        </authorList>
    </citation>
    <scope>NUCLEOTIDE SEQUENCE</scope>
    <source>
        <strain evidence="9">YG-15Mar2019-1</strain>
        <tissue evidence="9">Brain</tissue>
    </source>
</reference>
<dbReference type="InterPro" id="IPR001928">
    <property type="entry name" value="Endothln-like_toxin"/>
</dbReference>
<keyword evidence="3" id="KW-0964">Secreted</keyword>
<evidence type="ECO:0000256" key="4">
    <source>
        <dbReference type="ARBA" id="ARBA00022858"/>
    </source>
</evidence>
<dbReference type="GO" id="GO:0019229">
    <property type="term" value="P:regulation of vasoconstriction"/>
    <property type="evidence" value="ECO:0007669"/>
    <property type="project" value="InterPro"/>
</dbReference>
<organism evidence="9 10">
    <name type="scientific">Megalops atlanticus</name>
    <name type="common">Tarpon</name>
    <name type="synonym">Clupea gigantea</name>
    <dbReference type="NCBI Taxonomy" id="7932"/>
    <lineage>
        <taxon>Eukaryota</taxon>
        <taxon>Metazoa</taxon>
        <taxon>Chordata</taxon>
        <taxon>Craniata</taxon>
        <taxon>Vertebrata</taxon>
        <taxon>Euteleostomi</taxon>
        <taxon>Actinopterygii</taxon>
        <taxon>Neopterygii</taxon>
        <taxon>Teleostei</taxon>
        <taxon>Elopiformes</taxon>
        <taxon>Megalopidae</taxon>
        <taxon>Megalops</taxon>
    </lineage>
</organism>
<dbReference type="GO" id="GO:0005615">
    <property type="term" value="C:extracellular space"/>
    <property type="evidence" value="ECO:0007669"/>
    <property type="project" value="TreeGrafter"/>
</dbReference>
<evidence type="ECO:0000256" key="3">
    <source>
        <dbReference type="ARBA" id="ARBA00022525"/>
    </source>
</evidence>
<accession>A0A9D3PI20</accession>
<comment type="similarity">
    <text evidence="2">Belongs to the endothelin/sarafotoxin family.</text>
</comment>
<dbReference type="GO" id="GO:0006874">
    <property type="term" value="P:intracellular calcium ion homeostasis"/>
    <property type="evidence" value="ECO:0007669"/>
    <property type="project" value="TreeGrafter"/>
</dbReference>
<feature type="compositionally biased region" description="Basic and acidic residues" evidence="6">
    <location>
        <begin position="164"/>
        <end position="174"/>
    </location>
</feature>
<keyword evidence="4" id="KW-0838">Vasoactive</keyword>
<feature type="domain" description="Endothelin-like toxin" evidence="8">
    <location>
        <begin position="93"/>
        <end position="114"/>
    </location>
</feature>
<dbReference type="PROSITE" id="PS00270">
    <property type="entry name" value="ENDOTHELIN"/>
    <property type="match status" value="2"/>
</dbReference>
<keyword evidence="10" id="KW-1185">Reference proteome</keyword>
<keyword evidence="7" id="KW-0732">Signal</keyword>
<evidence type="ECO:0000256" key="7">
    <source>
        <dbReference type="SAM" id="SignalP"/>
    </source>
</evidence>
<evidence type="ECO:0000256" key="1">
    <source>
        <dbReference type="ARBA" id="ARBA00004613"/>
    </source>
</evidence>
<dbReference type="GO" id="GO:0014826">
    <property type="term" value="P:vein smooth muscle contraction"/>
    <property type="evidence" value="ECO:0007669"/>
    <property type="project" value="TreeGrafter"/>
</dbReference>
<dbReference type="PRINTS" id="PR00365">
    <property type="entry name" value="ENDOTHELIN"/>
</dbReference>
<dbReference type="SMART" id="SM00272">
    <property type="entry name" value="END"/>
    <property type="match status" value="2"/>
</dbReference>
<evidence type="ECO:0000313" key="9">
    <source>
        <dbReference type="EMBL" id="KAG7457815.1"/>
    </source>
</evidence>
<dbReference type="InterPro" id="IPR019764">
    <property type="entry name" value="Endothelin_toxin_CS"/>
</dbReference>
<name>A0A9D3PI20_MEGAT</name>
<proteinExistence type="inferred from homology"/>
<evidence type="ECO:0000256" key="6">
    <source>
        <dbReference type="SAM" id="MobiDB-lite"/>
    </source>
</evidence>
<dbReference type="GO" id="GO:0005179">
    <property type="term" value="F:hormone activity"/>
    <property type="evidence" value="ECO:0007669"/>
    <property type="project" value="TreeGrafter"/>
</dbReference>
<dbReference type="Proteomes" id="UP001046870">
    <property type="component" value="Chromosome 21"/>
</dbReference>
<evidence type="ECO:0000256" key="2">
    <source>
        <dbReference type="ARBA" id="ARBA00010959"/>
    </source>
</evidence>
<dbReference type="EMBL" id="JAFDVH010000021">
    <property type="protein sequence ID" value="KAG7457815.1"/>
    <property type="molecule type" value="Genomic_DNA"/>
</dbReference>
<dbReference type="OrthoDB" id="8873756at2759"/>
<feature type="region of interest" description="Disordered" evidence="6">
    <location>
        <begin position="153"/>
        <end position="174"/>
    </location>
</feature>
<feature type="signal peptide" evidence="7">
    <location>
        <begin position="1"/>
        <end position="24"/>
    </location>
</feature>
<sequence length="174" mass="19273">MALSLCTLLALCITLCVLLPDGSGLPVSGQPNPSEAPSNLPRVRTKRCSCNNWLDKECIYFCHLDIIWVNTPSKTIPYGLGSPLSRKRRSTGRCECSSSSDQTCTSFCHHSTENPEMVVVNPLSQSMDHTKRSSATFLTFLRDVVRANTRAIRQGVSPRKKRSEAHGPQEAHSW</sequence>
<comment type="caution">
    <text evidence="9">The sequence shown here is derived from an EMBL/GenBank/DDBJ whole genome shotgun (WGS) entry which is preliminary data.</text>
</comment>
<comment type="subcellular location">
    <subcellularLocation>
        <location evidence="1">Secreted</location>
    </subcellularLocation>
</comment>
<dbReference type="GO" id="GO:0031708">
    <property type="term" value="F:endothelin B receptor binding"/>
    <property type="evidence" value="ECO:0007669"/>
    <property type="project" value="TreeGrafter"/>
</dbReference>
<protein>
    <recommendedName>
        <fullName evidence="8">Endothelin-like toxin domain-containing protein</fullName>
    </recommendedName>
</protein>
<evidence type="ECO:0000256" key="5">
    <source>
        <dbReference type="ARBA" id="ARBA00023322"/>
    </source>
</evidence>